<accession>A0ABR0N4P6</accession>
<dbReference type="Proteomes" id="UP001358586">
    <property type="component" value="Chromosome 11"/>
</dbReference>
<organism evidence="1 2">
    <name type="scientific">Gossypium arboreum</name>
    <name type="common">Tree cotton</name>
    <name type="synonym">Gossypium nanking</name>
    <dbReference type="NCBI Taxonomy" id="29729"/>
    <lineage>
        <taxon>Eukaryota</taxon>
        <taxon>Viridiplantae</taxon>
        <taxon>Streptophyta</taxon>
        <taxon>Embryophyta</taxon>
        <taxon>Tracheophyta</taxon>
        <taxon>Spermatophyta</taxon>
        <taxon>Magnoliopsida</taxon>
        <taxon>eudicotyledons</taxon>
        <taxon>Gunneridae</taxon>
        <taxon>Pentapetalae</taxon>
        <taxon>rosids</taxon>
        <taxon>malvids</taxon>
        <taxon>Malvales</taxon>
        <taxon>Malvaceae</taxon>
        <taxon>Malvoideae</taxon>
        <taxon>Gossypium</taxon>
    </lineage>
</organism>
<evidence type="ECO:0000313" key="1">
    <source>
        <dbReference type="EMBL" id="KAK5785312.1"/>
    </source>
</evidence>
<name>A0ABR0N4P6_GOSAR</name>
<dbReference type="EMBL" id="JARKNE010000011">
    <property type="protein sequence ID" value="KAK5785312.1"/>
    <property type="molecule type" value="Genomic_DNA"/>
</dbReference>
<comment type="caution">
    <text evidence="1">The sequence shown here is derived from an EMBL/GenBank/DDBJ whole genome shotgun (WGS) entry which is preliminary data.</text>
</comment>
<sequence>MTMEVGGEVETIRCVEPTPKVKEVSPNSELECQAVQVVSDHVTNKWYRDTSDGKLKGPKTRDIAILTSGNRDTYVKLGDT</sequence>
<protein>
    <submittedName>
        <fullName evidence="1">Uncharacterized protein</fullName>
    </submittedName>
</protein>
<keyword evidence="2" id="KW-1185">Reference proteome</keyword>
<proteinExistence type="predicted"/>
<evidence type="ECO:0000313" key="2">
    <source>
        <dbReference type="Proteomes" id="UP001358586"/>
    </source>
</evidence>
<gene>
    <name evidence="1" type="ORF">PVK06_039884</name>
</gene>
<reference evidence="1 2" key="1">
    <citation type="submission" date="2023-03" db="EMBL/GenBank/DDBJ databases">
        <title>WGS of Gossypium arboreum.</title>
        <authorList>
            <person name="Yu D."/>
        </authorList>
    </citation>
    <scope>NUCLEOTIDE SEQUENCE [LARGE SCALE GENOMIC DNA]</scope>
    <source>
        <tissue evidence="1">Leaf</tissue>
    </source>
</reference>